<accession>A0A9P3GW55</accession>
<evidence type="ECO:0000259" key="12">
    <source>
        <dbReference type="PROSITE" id="PS51384"/>
    </source>
</evidence>
<protein>
    <recommendedName>
        <fullName evidence="2">ferric-chelate reductase (NADPH)</fullName>
        <ecNumber evidence="2">1.16.1.9</ecNumber>
    </recommendedName>
</protein>
<feature type="transmembrane region" description="Helical" evidence="11">
    <location>
        <begin position="183"/>
        <end position="205"/>
    </location>
</feature>
<feature type="transmembrane region" description="Helical" evidence="11">
    <location>
        <begin position="217"/>
        <end position="239"/>
    </location>
</feature>
<dbReference type="InterPro" id="IPR017938">
    <property type="entry name" value="Riboflavin_synthase-like_b-brl"/>
</dbReference>
<keyword evidence="8 11" id="KW-0472">Membrane</keyword>
<dbReference type="GO" id="GO:0005886">
    <property type="term" value="C:plasma membrane"/>
    <property type="evidence" value="ECO:0007669"/>
    <property type="project" value="UniProtKB-SubCell"/>
</dbReference>
<dbReference type="PANTHER" id="PTHR32361">
    <property type="entry name" value="FERRIC/CUPRIC REDUCTASE TRANSMEMBRANE COMPONENT"/>
    <property type="match status" value="1"/>
</dbReference>
<dbReference type="GO" id="GO:0052851">
    <property type="term" value="F:ferric-chelate reductase (NADPH) activity"/>
    <property type="evidence" value="ECO:0007669"/>
    <property type="project" value="UniProtKB-EC"/>
</dbReference>
<feature type="transmembrane region" description="Helical" evidence="11">
    <location>
        <begin position="20"/>
        <end position="38"/>
    </location>
</feature>
<dbReference type="InterPro" id="IPR013130">
    <property type="entry name" value="Fe3_Rdtase_TM_dom"/>
</dbReference>
<gene>
    <name evidence="13" type="ORF">PsYK624_164650</name>
</gene>
<dbReference type="InterPro" id="IPR013112">
    <property type="entry name" value="FAD-bd_8"/>
</dbReference>
<dbReference type="InterPro" id="IPR039261">
    <property type="entry name" value="FNR_nucleotide-bd"/>
</dbReference>
<organism evidence="13 14">
    <name type="scientific">Phanerochaete sordida</name>
    <dbReference type="NCBI Taxonomy" id="48140"/>
    <lineage>
        <taxon>Eukaryota</taxon>
        <taxon>Fungi</taxon>
        <taxon>Dikarya</taxon>
        <taxon>Basidiomycota</taxon>
        <taxon>Agaricomycotina</taxon>
        <taxon>Agaricomycetes</taxon>
        <taxon>Polyporales</taxon>
        <taxon>Phanerochaetaceae</taxon>
        <taxon>Phanerochaete</taxon>
    </lineage>
</organism>
<dbReference type="GO" id="GO:0006826">
    <property type="term" value="P:iron ion transport"/>
    <property type="evidence" value="ECO:0007669"/>
    <property type="project" value="TreeGrafter"/>
</dbReference>
<evidence type="ECO:0000256" key="11">
    <source>
        <dbReference type="SAM" id="Phobius"/>
    </source>
</evidence>
<evidence type="ECO:0000256" key="3">
    <source>
        <dbReference type="ARBA" id="ARBA00022448"/>
    </source>
</evidence>
<evidence type="ECO:0000256" key="6">
    <source>
        <dbReference type="ARBA" id="ARBA00022989"/>
    </source>
</evidence>
<keyword evidence="14" id="KW-1185">Reference proteome</keyword>
<dbReference type="AlphaFoldDB" id="A0A9P3GW55"/>
<feature type="transmembrane region" description="Helical" evidence="11">
    <location>
        <begin position="154"/>
        <end position="171"/>
    </location>
</feature>
<evidence type="ECO:0000256" key="1">
    <source>
        <dbReference type="ARBA" id="ARBA00004651"/>
    </source>
</evidence>
<dbReference type="InterPro" id="IPR017927">
    <property type="entry name" value="FAD-bd_FR_type"/>
</dbReference>
<comment type="catalytic activity">
    <reaction evidence="10">
        <text>2 a Fe(II)-siderophore + NADP(+) + H(+) = 2 a Fe(III)-siderophore + NADPH</text>
        <dbReference type="Rhea" id="RHEA:28795"/>
        <dbReference type="Rhea" id="RHEA-COMP:11342"/>
        <dbReference type="Rhea" id="RHEA-COMP:11344"/>
        <dbReference type="ChEBI" id="CHEBI:15378"/>
        <dbReference type="ChEBI" id="CHEBI:29033"/>
        <dbReference type="ChEBI" id="CHEBI:29034"/>
        <dbReference type="ChEBI" id="CHEBI:57783"/>
        <dbReference type="ChEBI" id="CHEBI:58349"/>
        <dbReference type="EC" id="1.16.1.9"/>
    </reaction>
</comment>
<evidence type="ECO:0000256" key="4">
    <source>
        <dbReference type="ARBA" id="ARBA00022475"/>
    </source>
</evidence>
<reference evidence="13 14" key="1">
    <citation type="submission" date="2021-08" db="EMBL/GenBank/DDBJ databases">
        <title>Draft Genome Sequence of Phanerochaete sordida strain YK-624.</title>
        <authorList>
            <person name="Mori T."/>
            <person name="Dohra H."/>
            <person name="Suzuki T."/>
            <person name="Kawagishi H."/>
            <person name="Hirai H."/>
        </authorList>
    </citation>
    <scope>NUCLEOTIDE SEQUENCE [LARGE SCALE GENOMIC DNA]</scope>
    <source>
        <strain evidence="13 14">YK-624</strain>
    </source>
</reference>
<evidence type="ECO:0000256" key="9">
    <source>
        <dbReference type="ARBA" id="ARBA00023180"/>
    </source>
</evidence>
<name>A0A9P3GW55_9APHY</name>
<keyword evidence="6 11" id="KW-1133">Transmembrane helix</keyword>
<dbReference type="OrthoDB" id="17725at2759"/>
<comment type="caution">
    <text evidence="13">The sequence shown here is derived from an EMBL/GenBank/DDBJ whole genome shotgun (WGS) entry which is preliminary data.</text>
</comment>
<dbReference type="EC" id="1.16.1.9" evidence="2"/>
<evidence type="ECO:0000256" key="2">
    <source>
        <dbReference type="ARBA" id="ARBA00012668"/>
    </source>
</evidence>
<evidence type="ECO:0000256" key="5">
    <source>
        <dbReference type="ARBA" id="ARBA00022692"/>
    </source>
</evidence>
<keyword evidence="7" id="KW-0406">Ion transport</keyword>
<proteinExistence type="predicted"/>
<feature type="domain" description="FAD-binding FR-type" evidence="12">
    <location>
        <begin position="281"/>
        <end position="398"/>
    </location>
</feature>
<evidence type="ECO:0000256" key="8">
    <source>
        <dbReference type="ARBA" id="ARBA00023136"/>
    </source>
</evidence>
<dbReference type="InterPro" id="IPR051410">
    <property type="entry name" value="Ferric/Cupric_Reductase"/>
</dbReference>
<dbReference type="GO" id="GO:0015677">
    <property type="term" value="P:copper ion import"/>
    <property type="evidence" value="ECO:0007669"/>
    <property type="project" value="TreeGrafter"/>
</dbReference>
<feature type="transmembrane region" description="Helical" evidence="11">
    <location>
        <begin position="246"/>
        <end position="263"/>
    </location>
</feature>
<keyword evidence="9" id="KW-0325">Glycoprotein</keyword>
<dbReference type="SUPFAM" id="SSF63380">
    <property type="entry name" value="Riboflavin synthase domain-like"/>
    <property type="match status" value="1"/>
</dbReference>
<evidence type="ECO:0000313" key="13">
    <source>
        <dbReference type="EMBL" id="GJF00186.1"/>
    </source>
</evidence>
<dbReference type="SFLD" id="SFLDG01168">
    <property type="entry name" value="Ferric_reductase_subgroup_(FRE"/>
    <property type="match status" value="1"/>
</dbReference>
<dbReference type="EMBL" id="BPQB01000138">
    <property type="protein sequence ID" value="GJF00186.1"/>
    <property type="molecule type" value="Genomic_DNA"/>
</dbReference>
<dbReference type="Pfam" id="PF01794">
    <property type="entry name" value="Ferric_reduct"/>
    <property type="match status" value="1"/>
</dbReference>
<evidence type="ECO:0000313" key="14">
    <source>
        <dbReference type="Proteomes" id="UP000703269"/>
    </source>
</evidence>
<evidence type="ECO:0000256" key="7">
    <source>
        <dbReference type="ARBA" id="ARBA00023065"/>
    </source>
</evidence>
<dbReference type="Pfam" id="PF08022">
    <property type="entry name" value="FAD_binding_8"/>
    <property type="match status" value="1"/>
</dbReference>
<sequence>MAAAYDHSLDNSVVKWTDVLLLGVLGLCALALAPQLVARLRGRSEWWTGLVLYSSKPASTRDDSSSITARNSRDASVASLKGARGAVPHTRSLAARLPRAAAFLRRPLPLFGRTLGQTALLLLYFGVLLFAALYRGSVFKDSVRAGALAAAQLPWVYALATKNNVIGALLGRGYEKLNYLHRWAGALVVLAGNVHAIGFIYKWTLEGKWVAETKQQYVRWGLVALVALDVLLVFALGAVRRHHYNLFYASHSAALVVLLIAISKHQPFAIPYVAIAAGLYGADHALRLAKSRAPLATLEPLPELHTTLVRIPALTAGWRAGQHVRVRVLSRGMGAYAWLEPHTFTIAGAPGGEGALLLAKRAGAWTRALYALAQEGAGAGPRRVRLLVEGPYGGPGFTNLSSFSGAIIFCGGSGISYGLAVAQELLQRAARGESNILTIELVWCATHAHALTPLLDALTALLAQAATAPLELSIRVSYTRAPAGDAAGDAAEGDAAEGDAAEGDALPEKLPHGLALAPGRASVAHLLAAFVARTRDALSAGAGSGSESGAGSGGGEAGRARGHGVLLATCGPAGLAGDARAAIADLNDGDRERVGGVELHDEAFHW</sequence>
<dbReference type="GO" id="GO:0006879">
    <property type="term" value="P:intracellular iron ion homeostasis"/>
    <property type="evidence" value="ECO:0007669"/>
    <property type="project" value="TreeGrafter"/>
</dbReference>
<dbReference type="SFLD" id="SFLDS00052">
    <property type="entry name" value="Ferric_Reductase_Domain"/>
    <property type="match status" value="1"/>
</dbReference>
<keyword evidence="4" id="KW-1003">Cell membrane</keyword>
<evidence type="ECO:0000256" key="10">
    <source>
        <dbReference type="ARBA" id="ARBA00048483"/>
    </source>
</evidence>
<dbReference type="SUPFAM" id="SSF52343">
    <property type="entry name" value="Ferredoxin reductase-like, C-terminal NADP-linked domain"/>
    <property type="match status" value="1"/>
</dbReference>
<dbReference type="PROSITE" id="PS51384">
    <property type="entry name" value="FAD_FR"/>
    <property type="match status" value="1"/>
</dbReference>
<feature type="transmembrane region" description="Helical" evidence="11">
    <location>
        <begin position="115"/>
        <end position="134"/>
    </location>
</feature>
<keyword evidence="3" id="KW-0813">Transport</keyword>
<dbReference type="Gene3D" id="3.40.50.80">
    <property type="entry name" value="Nucleotide-binding domain of ferredoxin-NADP reductase (FNR) module"/>
    <property type="match status" value="1"/>
</dbReference>
<comment type="subcellular location">
    <subcellularLocation>
        <location evidence="1">Cell membrane</location>
        <topology evidence="1">Multi-pass membrane protein</topology>
    </subcellularLocation>
</comment>
<keyword evidence="5 11" id="KW-0812">Transmembrane</keyword>
<dbReference type="Proteomes" id="UP000703269">
    <property type="component" value="Unassembled WGS sequence"/>
</dbReference>
<dbReference type="CDD" id="cd06186">
    <property type="entry name" value="NOX_Duox_like_FAD_NADP"/>
    <property type="match status" value="1"/>
</dbReference>
<dbReference type="PANTHER" id="PTHR32361:SF9">
    <property type="entry name" value="FERRIC REDUCTASE TRANSMEMBRANE COMPONENT 3-RELATED"/>
    <property type="match status" value="1"/>
</dbReference>